<dbReference type="PROSITE" id="PS51257">
    <property type="entry name" value="PROKAR_LIPOPROTEIN"/>
    <property type="match status" value="1"/>
</dbReference>
<proteinExistence type="predicted"/>
<organism evidence="1 2">
    <name type="scientific">Mucilaginibacter paludis DSM 18603</name>
    <dbReference type="NCBI Taxonomy" id="714943"/>
    <lineage>
        <taxon>Bacteria</taxon>
        <taxon>Pseudomonadati</taxon>
        <taxon>Bacteroidota</taxon>
        <taxon>Sphingobacteriia</taxon>
        <taxon>Sphingobacteriales</taxon>
        <taxon>Sphingobacteriaceae</taxon>
        <taxon>Mucilaginibacter</taxon>
    </lineage>
</organism>
<dbReference type="STRING" id="714943.Mucpa_5112"/>
<keyword evidence="2" id="KW-1185">Reference proteome</keyword>
<dbReference type="SUPFAM" id="SSF48452">
    <property type="entry name" value="TPR-like"/>
    <property type="match status" value="1"/>
</dbReference>
<dbReference type="eggNOG" id="ENOG502Z9J2">
    <property type="taxonomic scope" value="Bacteria"/>
</dbReference>
<dbReference type="RefSeq" id="WP_008510232.1">
    <property type="nucleotide sequence ID" value="NZ_CM001403.1"/>
</dbReference>
<evidence type="ECO:0000313" key="2">
    <source>
        <dbReference type="Proteomes" id="UP000002774"/>
    </source>
</evidence>
<dbReference type="EMBL" id="CM001403">
    <property type="protein sequence ID" value="EHQ29187.1"/>
    <property type="molecule type" value="Genomic_DNA"/>
</dbReference>
<accession>H1Y0W2</accession>
<dbReference type="Proteomes" id="UP000002774">
    <property type="component" value="Chromosome"/>
</dbReference>
<sequence length="598" mass="68076">MKKYNYGKLGIAFLLTCGMSFSSCKKAFDLKPKSEVDITDTYQNVYDVNAAVIGIYGQFISLAEQYVVLNELRADLMETTTNADKNLVEIAQHNVTAGNPWADPRPFYKVIINCNDVLYNMKLMLAANKINQDDYNQRYSDIGALRSFLYLQLGIHFGTVPYVTDPIANINDLKDASKFPRLPFKTLIDNLVTFTAALPYLDPYATSATTTSSPSTSLITTADGYLTKYNFINKRMLLGDLYLWQGTNYTEAARQYRVVMEYQTNNTNINISYYTYKIPIADVAANNDLTVGYLRYRETDINSLVNSNTQGWRSIFARPQDALYDTEWIWAMTFDNTFAPNDPFIDLFSNQGGSYLVKPSQTAVNYWNSQKQRNGFPYDQRGNFTYRTINGQPVIVKYLYYYLDANSFIPTKFFTQKGKWFLQRAEMLHLRFAEAANRDGRSKLAFALLNSGIKTTFNGSYPNNPVFFPVPTDVTNIEQTLDSPPYDFDARQGDAPRYRSPWYQNTGIRQRGYVTDLDFGLSTNMLGLEDALVQESALTLAYEGQRWPDLLRIALRRNDPSFIANKVADRLNRDGFGAAAATAQAKLSAGNYYLPFNW</sequence>
<evidence type="ECO:0008006" key="3">
    <source>
        <dbReference type="Google" id="ProtNLM"/>
    </source>
</evidence>
<dbReference type="AlphaFoldDB" id="H1Y0W2"/>
<evidence type="ECO:0000313" key="1">
    <source>
        <dbReference type="EMBL" id="EHQ29187.1"/>
    </source>
</evidence>
<protein>
    <recommendedName>
        <fullName evidence="3">RagB/SusD domain-containing protein</fullName>
    </recommendedName>
</protein>
<dbReference type="InterPro" id="IPR011990">
    <property type="entry name" value="TPR-like_helical_dom_sf"/>
</dbReference>
<gene>
    <name evidence="1" type="ORF">Mucpa_5112</name>
</gene>
<dbReference type="HOGENOM" id="CLU_464478_0_0_10"/>
<dbReference type="Gene3D" id="1.25.40.390">
    <property type="match status" value="1"/>
</dbReference>
<dbReference type="OrthoDB" id="1035036at2"/>
<reference evidence="1" key="1">
    <citation type="submission" date="2011-09" db="EMBL/GenBank/DDBJ databases">
        <title>The permanent draft genome of Mucilaginibacter paludis DSM 18603.</title>
        <authorList>
            <consortium name="US DOE Joint Genome Institute (JGI-PGF)"/>
            <person name="Lucas S."/>
            <person name="Han J."/>
            <person name="Lapidus A."/>
            <person name="Bruce D."/>
            <person name="Goodwin L."/>
            <person name="Pitluck S."/>
            <person name="Peters L."/>
            <person name="Kyrpides N."/>
            <person name="Mavromatis K."/>
            <person name="Ivanova N."/>
            <person name="Mikhailova N."/>
            <person name="Held B."/>
            <person name="Detter J.C."/>
            <person name="Tapia R."/>
            <person name="Han C."/>
            <person name="Land M."/>
            <person name="Hauser L."/>
            <person name="Markowitz V."/>
            <person name="Cheng J.-F."/>
            <person name="Hugenholtz P."/>
            <person name="Woyke T."/>
            <person name="Wu D."/>
            <person name="Tindall B."/>
            <person name="Brambilla E."/>
            <person name="Klenk H.-P."/>
            <person name="Eisen J.A."/>
        </authorList>
    </citation>
    <scope>NUCLEOTIDE SEQUENCE [LARGE SCALE GENOMIC DNA]</scope>
    <source>
        <strain evidence="1">DSM 18603</strain>
    </source>
</reference>
<name>H1Y0W2_9SPHI</name>